<organism evidence="1 2">
    <name type="scientific">Corynebacterium timonense</name>
    <dbReference type="NCBI Taxonomy" id="441500"/>
    <lineage>
        <taxon>Bacteria</taxon>
        <taxon>Bacillati</taxon>
        <taxon>Actinomycetota</taxon>
        <taxon>Actinomycetes</taxon>
        <taxon>Mycobacteriales</taxon>
        <taxon>Corynebacteriaceae</taxon>
        <taxon>Corynebacterium</taxon>
    </lineage>
</organism>
<proteinExistence type="predicted"/>
<dbReference type="AlphaFoldDB" id="A0A1H1L6T4"/>
<dbReference type="Proteomes" id="UP000182237">
    <property type="component" value="Chromosome I"/>
</dbReference>
<reference evidence="1 2" key="1">
    <citation type="submission" date="2016-10" db="EMBL/GenBank/DDBJ databases">
        <authorList>
            <person name="de Groot N.N."/>
        </authorList>
    </citation>
    <scope>NUCLEOTIDE SEQUENCE [LARGE SCALE GENOMIC DNA]</scope>
    <source>
        <strain evidence="1 2">DSM 45434</strain>
    </source>
</reference>
<dbReference type="OrthoDB" id="4420872at2"/>
<name>A0A1H1L6T4_9CORY</name>
<dbReference type="STRING" id="1203190.GCA_000312345_02350"/>
<dbReference type="eggNOG" id="COG2847">
    <property type="taxonomic scope" value="Bacteria"/>
</dbReference>
<dbReference type="RefSeq" id="WP_019195114.1">
    <property type="nucleotide sequence ID" value="NZ_LT629765.1"/>
</dbReference>
<evidence type="ECO:0000313" key="1">
    <source>
        <dbReference type="EMBL" id="SDR70206.1"/>
    </source>
</evidence>
<sequence length="186" mass="19118">MEDTHVKSLKPAAAVSAIAASALLIAGCSAGQITQTSNQVAAVDGASTTSENQEIAVQDVTLVLEENGTAALKFTAINQNDARQPHTLLSASVNGNDVVLDGPTEIPAQCVLVADSQPAIASIPRSTSDCIQYVTTSVFNDDFAYGGNVDVTFRFDTATIDVTATVSAPTLPSGASMRDEGQHAGH</sequence>
<evidence type="ECO:0008006" key="3">
    <source>
        <dbReference type="Google" id="ProtNLM"/>
    </source>
</evidence>
<keyword evidence="2" id="KW-1185">Reference proteome</keyword>
<evidence type="ECO:0000313" key="2">
    <source>
        <dbReference type="Proteomes" id="UP000182237"/>
    </source>
</evidence>
<accession>A0A1H1L6T4</accession>
<protein>
    <recommendedName>
        <fullName evidence="3">Lipoprotein LpqE</fullName>
    </recommendedName>
</protein>
<dbReference type="PROSITE" id="PS51257">
    <property type="entry name" value="PROKAR_LIPOPROTEIN"/>
    <property type="match status" value="1"/>
</dbReference>
<gene>
    <name evidence="1" type="ORF">SAMN04488539_0086</name>
</gene>
<dbReference type="EMBL" id="LT629765">
    <property type="protein sequence ID" value="SDR70206.1"/>
    <property type="molecule type" value="Genomic_DNA"/>
</dbReference>